<dbReference type="EMBL" id="JBHFFA010000002">
    <property type="protein sequence ID" value="KAL2642120.1"/>
    <property type="molecule type" value="Genomic_DNA"/>
</dbReference>
<keyword evidence="6" id="KW-0067">ATP-binding</keyword>
<accession>A0ABD1Z2W9</accession>
<dbReference type="Pfam" id="PF00069">
    <property type="entry name" value="Pkinase"/>
    <property type="match status" value="1"/>
</dbReference>
<organism evidence="10 11">
    <name type="scientific">Riccia fluitans</name>
    <dbReference type="NCBI Taxonomy" id="41844"/>
    <lineage>
        <taxon>Eukaryota</taxon>
        <taxon>Viridiplantae</taxon>
        <taxon>Streptophyta</taxon>
        <taxon>Embryophyta</taxon>
        <taxon>Marchantiophyta</taxon>
        <taxon>Marchantiopsida</taxon>
        <taxon>Marchantiidae</taxon>
        <taxon>Marchantiales</taxon>
        <taxon>Ricciaceae</taxon>
        <taxon>Riccia</taxon>
    </lineage>
</organism>
<dbReference type="GO" id="GO:0005524">
    <property type="term" value="F:ATP binding"/>
    <property type="evidence" value="ECO:0007669"/>
    <property type="project" value="UniProtKB-KW"/>
</dbReference>
<evidence type="ECO:0000256" key="7">
    <source>
        <dbReference type="ARBA" id="ARBA00047899"/>
    </source>
</evidence>
<dbReference type="SUPFAM" id="SSF56112">
    <property type="entry name" value="Protein kinase-like (PK-like)"/>
    <property type="match status" value="1"/>
</dbReference>
<evidence type="ECO:0000256" key="8">
    <source>
        <dbReference type="ARBA" id="ARBA00048679"/>
    </source>
</evidence>
<comment type="catalytic activity">
    <reaction evidence="8">
        <text>L-seryl-[protein] + ATP = O-phospho-L-seryl-[protein] + ADP + H(+)</text>
        <dbReference type="Rhea" id="RHEA:17989"/>
        <dbReference type="Rhea" id="RHEA-COMP:9863"/>
        <dbReference type="Rhea" id="RHEA-COMP:11604"/>
        <dbReference type="ChEBI" id="CHEBI:15378"/>
        <dbReference type="ChEBI" id="CHEBI:29999"/>
        <dbReference type="ChEBI" id="CHEBI:30616"/>
        <dbReference type="ChEBI" id="CHEBI:83421"/>
        <dbReference type="ChEBI" id="CHEBI:456216"/>
        <dbReference type="EC" id="2.7.11.1"/>
    </reaction>
</comment>
<dbReference type="PROSITE" id="PS50011">
    <property type="entry name" value="PROTEIN_KINASE_DOM"/>
    <property type="match status" value="1"/>
</dbReference>
<dbReference type="InterPro" id="IPR011009">
    <property type="entry name" value="Kinase-like_dom_sf"/>
</dbReference>
<evidence type="ECO:0000313" key="10">
    <source>
        <dbReference type="EMBL" id="KAL2642120.1"/>
    </source>
</evidence>
<comment type="catalytic activity">
    <reaction evidence="7">
        <text>L-threonyl-[protein] + ATP = O-phospho-L-threonyl-[protein] + ADP + H(+)</text>
        <dbReference type="Rhea" id="RHEA:46608"/>
        <dbReference type="Rhea" id="RHEA-COMP:11060"/>
        <dbReference type="Rhea" id="RHEA-COMP:11605"/>
        <dbReference type="ChEBI" id="CHEBI:15378"/>
        <dbReference type="ChEBI" id="CHEBI:30013"/>
        <dbReference type="ChEBI" id="CHEBI:30616"/>
        <dbReference type="ChEBI" id="CHEBI:61977"/>
        <dbReference type="ChEBI" id="CHEBI:456216"/>
        <dbReference type="EC" id="2.7.11.1"/>
    </reaction>
</comment>
<evidence type="ECO:0000256" key="3">
    <source>
        <dbReference type="ARBA" id="ARBA00022679"/>
    </source>
</evidence>
<evidence type="ECO:0000256" key="5">
    <source>
        <dbReference type="ARBA" id="ARBA00022777"/>
    </source>
</evidence>
<keyword evidence="4" id="KW-0547">Nucleotide-binding</keyword>
<dbReference type="PANTHER" id="PTHR24363">
    <property type="entry name" value="SERINE/THREONINE PROTEIN KINASE"/>
    <property type="match status" value="1"/>
</dbReference>
<dbReference type="EC" id="2.7.11.1" evidence="1"/>
<sequence>MMSLCRVVIHCEVQVIVLFIFEGVQLPCQLLPNLFRPGWQEPTFWRIFGNSVFGLVELSAWNGALVVRSQVMNGELDGKSRPSLGVFHKTGDVIGEKYTIIGVLGEGGVCTTYEAQVEDGSTVALKAISLRFMKGWKDLELFEREARVLKSLRHPGIPEYIDYFEVDSETDRAFYIAQKVAKGRSLAEIVQNGNRITEEDVTRIAVEVLEVLKYLGNLRPPVFHRDIKPENIIMDEETGQIKVVDFGAVQDAASMTVIGSTVVGTYGYMAPEQFQNRATLQTDLYGLGGTLLYLVSGRSPSSFPQARLKIDFSAVTMSLGLRLIISRLLEPAPEDRFQSADEVIFALKNLKEPPASRVAANRLAIEQQGTRSFSKPAGTKVNLVRTSDALQIEIPPVGLTAETVGTGSFAVAWNAFIVFWTASAIRGGAGFMSLFSIPFWVVGFGLARSTLANLTVAVTLYFDRDDFAVEWKVRKFWKHRVSGQTKDISSVELMVEGEMNGMPITVCGINEGVNRHLFGSGLELIEKSWIIQEMSDFLNLPPPPERQIVTRRNDVIRSGIGGRNFRRSNRPWDDTEF</sequence>
<evidence type="ECO:0000313" key="11">
    <source>
        <dbReference type="Proteomes" id="UP001605036"/>
    </source>
</evidence>
<dbReference type="CDD" id="cd14014">
    <property type="entry name" value="STKc_PknB_like"/>
    <property type="match status" value="1"/>
</dbReference>
<evidence type="ECO:0000256" key="2">
    <source>
        <dbReference type="ARBA" id="ARBA00022527"/>
    </source>
</evidence>
<dbReference type="Proteomes" id="UP001605036">
    <property type="component" value="Unassembled WGS sequence"/>
</dbReference>
<dbReference type="AlphaFoldDB" id="A0ABD1Z2W9"/>
<evidence type="ECO:0000256" key="6">
    <source>
        <dbReference type="ARBA" id="ARBA00022840"/>
    </source>
</evidence>
<keyword evidence="2" id="KW-0723">Serine/threonine-protein kinase</keyword>
<keyword evidence="3" id="KW-0808">Transferase</keyword>
<proteinExistence type="predicted"/>
<dbReference type="SMART" id="SM00220">
    <property type="entry name" value="S_TKc"/>
    <property type="match status" value="1"/>
</dbReference>
<comment type="caution">
    <text evidence="10">The sequence shown here is derived from an EMBL/GenBank/DDBJ whole genome shotgun (WGS) entry which is preliminary data.</text>
</comment>
<keyword evidence="11" id="KW-1185">Reference proteome</keyword>
<gene>
    <name evidence="10" type="ORF">R1flu_009707</name>
</gene>
<dbReference type="InterPro" id="IPR000719">
    <property type="entry name" value="Prot_kinase_dom"/>
</dbReference>
<evidence type="ECO:0000256" key="4">
    <source>
        <dbReference type="ARBA" id="ARBA00022741"/>
    </source>
</evidence>
<evidence type="ECO:0000256" key="1">
    <source>
        <dbReference type="ARBA" id="ARBA00012513"/>
    </source>
</evidence>
<protein>
    <recommendedName>
        <fullName evidence="1">non-specific serine/threonine protein kinase</fullName>
        <ecNumber evidence="1">2.7.11.1</ecNumber>
    </recommendedName>
</protein>
<feature type="domain" description="Protein kinase" evidence="9">
    <location>
        <begin position="98"/>
        <end position="350"/>
    </location>
</feature>
<dbReference type="PANTHER" id="PTHR24363:SF0">
    <property type="entry name" value="SERINE_THREONINE KINASE LIKE DOMAIN CONTAINING 1"/>
    <property type="match status" value="1"/>
</dbReference>
<name>A0ABD1Z2W9_9MARC</name>
<dbReference type="PROSITE" id="PS00108">
    <property type="entry name" value="PROTEIN_KINASE_ST"/>
    <property type="match status" value="1"/>
</dbReference>
<evidence type="ECO:0000259" key="9">
    <source>
        <dbReference type="PROSITE" id="PS50011"/>
    </source>
</evidence>
<dbReference type="InterPro" id="IPR008271">
    <property type="entry name" value="Ser/Thr_kinase_AS"/>
</dbReference>
<reference evidence="10 11" key="1">
    <citation type="submission" date="2024-09" db="EMBL/GenBank/DDBJ databases">
        <title>Chromosome-scale assembly of Riccia fluitans.</title>
        <authorList>
            <person name="Paukszto L."/>
            <person name="Sawicki J."/>
            <person name="Karawczyk K."/>
            <person name="Piernik-Szablinska J."/>
            <person name="Szczecinska M."/>
            <person name="Mazdziarz M."/>
        </authorList>
    </citation>
    <scope>NUCLEOTIDE SEQUENCE [LARGE SCALE GENOMIC DNA]</scope>
    <source>
        <strain evidence="10">Rf_01</strain>
        <tissue evidence="10">Aerial parts of the thallus</tissue>
    </source>
</reference>
<keyword evidence="5" id="KW-0418">Kinase</keyword>
<dbReference type="Gene3D" id="1.10.510.10">
    <property type="entry name" value="Transferase(Phosphotransferase) domain 1"/>
    <property type="match status" value="1"/>
</dbReference>
<dbReference type="GO" id="GO:0004674">
    <property type="term" value="F:protein serine/threonine kinase activity"/>
    <property type="evidence" value="ECO:0007669"/>
    <property type="project" value="UniProtKB-KW"/>
</dbReference>